<gene>
    <name evidence="1" type="ORF">EEDITHA_LOCUS14311</name>
</gene>
<sequence>MSYRLKLKRSTFESNRLPSLKTELDDDKQELISTSLGNIILMYTRQLRPTLRELCNKGKGRIYGIPFHYSNLLSRHSVKTTRIEPAPIGYQGRMLYRAVCTCLQWRNVYTGNTG</sequence>
<name>A0AAU9UNL6_EUPED</name>
<reference evidence="1" key="1">
    <citation type="submission" date="2022-03" db="EMBL/GenBank/DDBJ databases">
        <authorList>
            <person name="Tunstrom K."/>
        </authorList>
    </citation>
    <scope>NUCLEOTIDE SEQUENCE</scope>
</reference>
<evidence type="ECO:0000313" key="1">
    <source>
        <dbReference type="EMBL" id="CAH2099315.1"/>
    </source>
</evidence>
<keyword evidence="2" id="KW-1185">Reference proteome</keyword>
<dbReference type="AlphaFoldDB" id="A0AAU9UNL6"/>
<dbReference type="Proteomes" id="UP001153954">
    <property type="component" value="Unassembled WGS sequence"/>
</dbReference>
<organism evidence="1 2">
    <name type="scientific">Euphydryas editha</name>
    <name type="common">Edith's checkerspot</name>
    <dbReference type="NCBI Taxonomy" id="104508"/>
    <lineage>
        <taxon>Eukaryota</taxon>
        <taxon>Metazoa</taxon>
        <taxon>Ecdysozoa</taxon>
        <taxon>Arthropoda</taxon>
        <taxon>Hexapoda</taxon>
        <taxon>Insecta</taxon>
        <taxon>Pterygota</taxon>
        <taxon>Neoptera</taxon>
        <taxon>Endopterygota</taxon>
        <taxon>Lepidoptera</taxon>
        <taxon>Glossata</taxon>
        <taxon>Ditrysia</taxon>
        <taxon>Papilionoidea</taxon>
        <taxon>Nymphalidae</taxon>
        <taxon>Nymphalinae</taxon>
        <taxon>Euphydryas</taxon>
    </lineage>
</organism>
<protein>
    <submittedName>
        <fullName evidence="1">Uncharacterized protein</fullName>
    </submittedName>
</protein>
<evidence type="ECO:0000313" key="2">
    <source>
        <dbReference type="Proteomes" id="UP001153954"/>
    </source>
</evidence>
<proteinExistence type="predicted"/>
<dbReference type="EMBL" id="CAKOGL010000021">
    <property type="protein sequence ID" value="CAH2099315.1"/>
    <property type="molecule type" value="Genomic_DNA"/>
</dbReference>
<accession>A0AAU9UNL6</accession>
<comment type="caution">
    <text evidence="1">The sequence shown here is derived from an EMBL/GenBank/DDBJ whole genome shotgun (WGS) entry which is preliminary data.</text>
</comment>